<feature type="modified residue" description="N6-(pyridoxal phosphate)lysine" evidence="12">
    <location>
        <position position="315"/>
    </location>
</feature>
<evidence type="ECO:0000256" key="6">
    <source>
        <dbReference type="ARBA" id="ARBA00022723"/>
    </source>
</evidence>
<evidence type="ECO:0000259" key="13">
    <source>
        <dbReference type="PROSITE" id="PS51918"/>
    </source>
</evidence>
<dbReference type="AlphaFoldDB" id="A0A6P1XZI5"/>
<organism evidence="14 15">
    <name type="scientific">Treponema vincentii</name>
    <dbReference type="NCBI Taxonomy" id="69710"/>
    <lineage>
        <taxon>Bacteria</taxon>
        <taxon>Pseudomonadati</taxon>
        <taxon>Spirochaetota</taxon>
        <taxon>Spirochaetia</taxon>
        <taxon>Spirochaetales</taxon>
        <taxon>Treponemataceae</taxon>
        <taxon>Treponema</taxon>
    </lineage>
</organism>
<evidence type="ECO:0000256" key="7">
    <source>
        <dbReference type="ARBA" id="ARBA00022898"/>
    </source>
</evidence>
<dbReference type="PANTHER" id="PTHR30538">
    <property type="entry name" value="LYSINE 2,3-AMINOMUTASE-RELATED"/>
    <property type="match status" value="1"/>
</dbReference>
<dbReference type="GO" id="GO:0051539">
    <property type="term" value="F:4 iron, 4 sulfur cluster binding"/>
    <property type="evidence" value="ECO:0007669"/>
    <property type="project" value="UniProtKB-KW"/>
</dbReference>
<keyword evidence="10" id="KW-0413">Isomerase</keyword>
<keyword evidence="4 11" id="KW-0004">4Fe-4S</keyword>
<evidence type="ECO:0000313" key="14">
    <source>
        <dbReference type="EMBL" id="QHX42996.1"/>
    </source>
</evidence>
<evidence type="ECO:0000256" key="8">
    <source>
        <dbReference type="ARBA" id="ARBA00023004"/>
    </source>
</evidence>
<dbReference type="GO" id="GO:0016853">
    <property type="term" value="F:isomerase activity"/>
    <property type="evidence" value="ECO:0007669"/>
    <property type="project" value="UniProtKB-KW"/>
</dbReference>
<feature type="binding site" evidence="11">
    <location>
        <position position="110"/>
    </location>
    <ligand>
        <name>[4Fe-4S] cluster</name>
        <dbReference type="ChEBI" id="CHEBI:49883"/>
        <note>4Fe-4S-S-AdoMet</note>
    </ligand>
</feature>
<dbReference type="InterPro" id="IPR058240">
    <property type="entry name" value="rSAM_sf"/>
</dbReference>
<dbReference type="CDD" id="cd01335">
    <property type="entry name" value="Radical_SAM"/>
    <property type="match status" value="1"/>
</dbReference>
<dbReference type="SUPFAM" id="SSF102114">
    <property type="entry name" value="Radical SAM enzymes"/>
    <property type="match status" value="1"/>
</dbReference>
<dbReference type="SFLD" id="SFLDG01070">
    <property type="entry name" value="PLP-dependent"/>
    <property type="match status" value="1"/>
</dbReference>
<protein>
    <submittedName>
        <fullName evidence="14">KamA family radical SAM protein</fullName>
    </submittedName>
</protein>
<feature type="domain" description="Radical SAM core" evidence="13">
    <location>
        <begin position="88"/>
        <end position="303"/>
    </location>
</feature>
<name>A0A6P1XZI5_9SPIR</name>
<evidence type="ECO:0000256" key="3">
    <source>
        <dbReference type="ARBA" id="ARBA00008703"/>
    </source>
</evidence>
<gene>
    <name evidence="14" type="ORF">GWP43_05555</name>
</gene>
<comment type="similarity">
    <text evidence="3">Belongs to the radical SAM superfamily. KamA family.</text>
</comment>
<dbReference type="PANTHER" id="PTHR30538:SF1">
    <property type="entry name" value="L-LYSINE 2,3-AMINOMUTASE"/>
    <property type="match status" value="1"/>
</dbReference>
<dbReference type="Pfam" id="PF04055">
    <property type="entry name" value="Radical_SAM"/>
    <property type="match status" value="1"/>
</dbReference>
<dbReference type="RefSeq" id="WP_162663332.1">
    <property type="nucleotide sequence ID" value="NZ_CP048020.1"/>
</dbReference>
<sequence length="350" mass="39087">MNAAPDDDCRDDNRWNDDWRNERASDTVIRLPEYVSPAFKALITSAAPADDAALRRQVLSSDDELVVSEEERGDPLGEARYCVTPYLVHQYPNRVLLLSTGRCISYCRYCFRREFTARSSGFISDEQIGAVTAYLKTHPEVQEILVSGGDPMSGCFEQIKHLLECLRSVRPDLLLRLCTRAPVFAPELFTEDLMALLRSVRPLWVIAHINHPAELGTAQRQALTRCIDSGIPVQTQTVLLRGVNDEPAVLAELFHALVCMGIKPGYLFQTDLARGTAHFRVPLEKAALIWKALRKRLSGLSLPQFAVDLPNGGGKFPLSALLLYEDIVSPLKDGRFSARGIDGKSYTYPR</sequence>
<accession>A0A6P1XZI5</accession>
<keyword evidence="6 11" id="KW-0479">Metal-binding</keyword>
<comment type="cofactor">
    <cofactor evidence="1 12">
        <name>pyridoxal 5'-phosphate</name>
        <dbReference type="ChEBI" id="CHEBI:597326"/>
    </cofactor>
</comment>
<dbReference type="PIRSF" id="PIRSF004911">
    <property type="entry name" value="DUF160"/>
    <property type="match status" value="1"/>
</dbReference>
<dbReference type="InterPro" id="IPR003739">
    <property type="entry name" value="Lys_aminomutase/Glu_NH3_mut"/>
</dbReference>
<feature type="binding site" evidence="11">
    <location>
        <position position="107"/>
    </location>
    <ligand>
        <name>[4Fe-4S] cluster</name>
        <dbReference type="ChEBI" id="CHEBI:49883"/>
        <note>4Fe-4S-S-AdoMet</note>
    </ligand>
</feature>
<dbReference type="NCBIfam" id="TIGR00238">
    <property type="entry name" value="KamA family radical SAM protein"/>
    <property type="match status" value="1"/>
</dbReference>
<evidence type="ECO:0000256" key="5">
    <source>
        <dbReference type="ARBA" id="ARBA00022691"/>
    </source>
</evidence>
<evidence type="ECO:0000256" key="4">
    <source>
        <dbReference type="ARBA" id="ARBA00022485"/>
    </source>
</evidence>
<evidence type="ECO:0000256" key="1">
    <source>
        <dbReference type="ARBA" id="ARBA00001933"/>
    </source>
</evidence>
<keyword evidence="7 12" id="KW-0663">Pyridoxal phosphate</keyword>
<keyword evidence="8" id="KW-0408">Iron</keyword>
<evidence type="ECO:0000256" key="12">
    <source>
        <dbReference type="PIRSR" id="PIRSR603739-50"/>
    </source>
</evidence>
<dbReference type="InterPro" id="IPR013785">
    <property type="entry name" value="Aldolase_TIM"/>
</dbReference>
<dbReference type="GO" id="GO:0046872">
    <property type="term" value="F:metal ion binding"/>
    <property type="evidence" value="ECO:0007669"/>
    <property type="project" value="UniProtKB-KW"/>
</dbReference>
<proteinExistence type="inferred from homology"/>
<feature type="binding site" evidence="11">
    <location>
        <position position="103"/>
    </location>
    <ligand>
        <name>[4Fe-4S] cluster</name>
        <dbReference type="ChEBI" id="CHEBI:49883"/>
        <note>4Fe-4S-S-AdoMet</note>
    </ligand>
</feature>
<evidence type="ECO:0000256" key="9">
    <source>
        <dbReference type="ARBA" id="ARBA00023014"/>
    </source>
</evidence>
<reference evidence="14 15" key="1">
    <citation type="submission" date="2020-01" db="EMBL/GenBank/DDBJ databases">
        <title>Complete genome sequence of a human oral phylogroup 1 Treponema sp. strain ATCC 700766, originally isolated from periodontitis dental plaque.</title>
        <authorList>
            <person name="Chan Y."/>
            <person name="Huo Y.-B."/>
            <person name="Yu X.-L."/>
            <person name="Zeng H."/>
            <person name="Leung W.-K."/>
            <person name="Watt R.M."/>
        </authorList>
    </citation>
    <scope>NUCLEOTIDE SEQUENCE [LARGE SCALE GENOMIC DNA]</scope>
    <source>
        <strain evidence="14 15">OMZ 804</strain>
    </source>
</reference>
<keyword evidence="5" id="KW-0949">S-adenosyl-L-methionine</keyword>
<dbReference type="SFLD" id="SFLDS00029">
    <property type="entry name" value="Radical_SAM"/>
    <property type="match status" value="1"/>
</dbReference>
<comment type="cofactor">
    <cofactor evidence="2">
        <name>[4Fe-4S] cluster</name>
        <dbReference type="ChEBI" id="CHEBI:49883"/>
    </cofactor>
</comment>
<dbReference type="Proteomes" id="UP000464374">
    <property type="component" value="Chromosome"/>
</dbReference>
<evidence type="ECO:0000256" key="11">
    <source>
        <dbReference type="PIRSR" id="PIRSR004911-1"/>
    </source>
</evidence>
<evidence type="ECO:0000256" key="10">
    <source>
        <dbReference type="ARBA" id="ARBA00023235"/>
    </source>
</evidence>
<dbReference type="Gene3D" id="3.20.20.70">
    <property type="entry name" value="Aldolase class I"/>
    <property type="match status" value="1"/>
</dbReference>
<dbReference type="PROSITE" id="PS51918">
    <property type="entry name" value="RADICAL_SAM"/>
    <property type="match status" value="1"/>
</dbReference>
<keyword evidence="9 11" id="KW-0411">Iron-sulfur</keyword>
<dbReference type="EMBL" id="CP048020">
    <property type="protein sequence ID" value="QHX42996.1"/>
    <property type="molecule type" value="Genomic_DNA"/>
</dbReference>
<evidence type="ECO:0000313" key="15">
    <source>
        <dbReference type="Proteomes" id="UP000464374"/>
    </source>
</evidence>
<dbReference type="KEGG" id="trz:GWP43_05555"/>
<dbReference type="InterPro" id="IPR007197">
    <property type="entry name" value="rSAM"/>
</dbReference>
<evidence type="ECO:0000256" key="2">
    <source>
        <dbReference type="ARBA" id="ARBA00001966"/>
    </source>
</evidence>